<reference evidence="1 2" key="1">
    <citation type="submission" date="2017-03" db="EMBL/GenBank/DDBJ databases">
        <title>Genome Survey of Euroglyphus maynei.</title>
        <authorList>
            <person name="Arlian L.G."/>
            <person name="Morgan M.S."/>
            <person name="Rider S.D."/>
        </authorList>
    </citation>
    <scope>NUCLEOTIDE SEQUENCE [LARGE SCALE GENOMIC DNA]</scope>
    <source>
        <strain evidence="1">Arlian Lab</strain>
        <tissue evidence="1">Whole body</tissue>
    </source>
</reference>
<gene>
    <name evidence="1" type="ORF">BLA29_012164</name>
</gene>
<evidence type="ECO:0000313" key="1">
    <source>
        <dbReference type="EMBL" id="OTF76313.1"/>
    </source>
</evidence>
<dbReference type="EMBL" id="MUJZ01038107">
    <property type="protein sequence ID" value="OTF76313.1"/>
    <property type="molecule type" value="Genomic_DNA"/>
</dbReference>
<accession>A0A1Y3B8W0</accession>
<comment type="caution">
    <text evidence="1">The sequence shown here is derived from an EMBL/GenBank/DDBJ whole genome shotgun (WGS) entry which is preliminary data.</text>
</comment>
<name>A0A1Y3B8W0_EURMA</name>
<evidence type="ECO:0000313" key="2">
    <source>
        <dbReference type="Proteomes" id="UP000194236"/>
    </source>
</evidence>
<organism evidence="1 2">
    <name type="scientific">Euroglyphus maynei</name>
    <name type="common">Mayne's house dust mite</name>
    <dbReference type="NCBI Taxonomy" id="6958"/>
    <lineage>
        <taxon>Eukaryota</taxon>
        <taxon>Metazoa</taxon>
        <taxon>Ecdysozoa</taxon>
        <taxon>Arthropoda</taxon>
        <taxon>Chelicerata</taxon>
        <taxon>Arachnida</taxon>
        <taxon>Acari</taxon>
        <taxon>Acariformes</taxon>
        <taxon>Sarcoptiformes</taxon>
        <taxon>Astigmata</taxon>
        <taxon>Psoroptidia</taxon>
        <taxon>Analgoidea</taxon>
        <taxon>Pyroglyphidae</taxon>
        <taxon>Pyroglyphinae</taxon>
        <taxon>Euroglyphus</taxon>
    </lineage>
</organism>
<keyword evidence="2" id="KW-1185">Reference proteome</keyword>
<feature type="non-terminal residue" evidence="1">
    <location>
        <position position="96"/>
    </location>
</feature>
<protein>
    <submittedName>
        <fullName evidence="1">Uncharacterized protein</fullName>
    </submittedName>
</protein>
<dbReference type="OrthoDB" id="6501736at2759"/>
<dbReference type="AlphaFoldDB" id="A0A1Y3B8W0"/>
<proteinExistence type="predicted"/>
<dbReference type="Proteomes" id="UP000194236">
    <property type="component" value="Unassembled WGS sequence"/>
</dbReference>
<sequence length="96" mass="10954">MMIDNNEFKESFATFEMIYSLRTKILGQLRAIGLVKGKGLMNIRYLNSNSDNFSLILAAITAGQVFDHFAQTIDSNNRRYQGSNQEEILYLEPNSI</sequence>